<feature type="transmembrane region" description="Helical" evidence="1">
    <location>
        <begin position="46"/>
        <end position="63"/>
    </location>
</feature>
<name>A0A8X6FLU9_TRICU</name>
<dbReference type="EMBL" id="BMAO01002855">
    <property type="protein sequence ID" value="GFQ83797.1"/>
    <property type="molecule type" value="Genomic_DNA"/>
</dbReference>
<protein>
    <submittedName>
        <fullName evidence="2">Uncharacterized protein</fullName>
    </submittedName>
</protein>
<organism evidence="2 3">
    <name type="scientific">Trichonephila clavata</name>
    <name type="common">Joro spider</name>
    <name type="synonym">Nephila clavata</name>
    <dbReference type="NCBI Taxonomy" id="2740835"/>
    <lineage>
        <taxon>Eukaryota</taxon>
        <taxon>Metazoa</taxon>
        <taxon>Ecdysozoa</taxon>
        <taxon>Arthropoda</taxon>
        <taxon>Chelicerata</taxon>
        <taxon>Arachnida</taxon>
        <taxon>Araneae</taxon>
        <taxon>Araneomorphae</taxon>
        <taxon>Entelegynae</taxon>
        <taxon>Araneoidea</taxon>
        <taxon>Nephilidae</taxon>
        <taxon>Trichonephila</taxon>
    </lineage>
</organism>
<evidence type="ECO:0000313" key="2">
    <source>
        <dbReference type="EMBL" id="GFQ83797.1"/>
    </source>
</evidence>
<proteinExistence type="predicted"/>
<sequence>MLCFMQRGGTLIMISTINDKLLKVSEIIAEFGKNDIATEQRKQRKYFPGFIYFSFFLFLSQYITGKINVSSQAVYKGEYDDRKKVYIKDYPCSIFLPVYSIFRIRVLLFNVAYRVAIVLLGDGTRNNSGDRVAKAIECSFIIRISEAN</sequence>
<accession>A0A8X6FLU9</accession>
<keyword evidence="1" id="KW-1133">Transmembrane helix</keyword>
<dbReference type="Proteomes" id="UP000887116">
    <property type="component" value="Unassembled WGS sequence"/>
</dbReference>
<comment type="caution">
    <text evidence="2">The sequence shown here is derived from an EMBL/GenBank/DDBJ whole genome shotgun (WGS) entry which is preliminary data.</text>
</comment>
<reference evidence="2" key="1">
    <citation type="submission" date="2020-07" db="EMBL/GenBank/DDBJ databases">
        <title>Multicomponent nature underlies the extraordinary mechanical properties of spider dragline silk.</title>
        <authorList>
            <person name="Kono N."/>
            <person name="Nakamura H."/>
            <person name="Mori M."/>
            <person name="Yoshida Y."/>
            <person name="Ohtoshi R."/>
            <person name="Malay A.D."/>
            <person name="Moran D.A.P."/>
            <person name="Tomita M."/>
            <person name="Numata K."/>
            <person name="Arakawa K."/>
        </authorList>
    </citation>
    <scope>NUCLEOTIDE SEQUENCE</scope>
</reference>
<gene>
    <name evidence="2" type="ORF">TNCT_310681</name>
</gene>
<dbReference type="AlphaFoldDB" id="A0A8X6FLU9"/>
<keyword evidence="1" id="KW-0472">Membrane</keyword>
<evidence type="ECO:0000256" key="1">
    <source>
        <dbReference type="SAM" id="Phobius"/>
    </source>
</evidence>
<evidence type="ECO:0000313" key="3">
    <source>
        <dbReference type="Proteomes" id="UP000887116"/>
    </source>
</evidence>
<keyword evidence="3" id="KW-1185">Reference proteome</keyword>
<keyword evidence="1" id="KW-0812">Transmembrane</keyword>